<accession>A0ABZ0YB08</accession>
<evidence type="ECO:0000256" key="1">
    <source>
        <dbReference type="SAM" id="MobiDB-lite"/>
    </source>
</evidence>
<gene>
    <name evidence="2" type="ORF">SR908_15805</name>
</gene>
<evidence type="ECO:0000313" key="3">
    <source>
        <dbReference type="Proteomes" id="UP001321908"/>
    </source>
</evidence>
<dbReference type="EMBL" id="CP140151">
    <property type="protein sequence ID" value="WQH08913.1"/>
    <property type="molecule type" value="Genomic_DNA"/>
</dbReference>
<name>A0ABZ0YB08_9GAMM</name>
<evidence type="ECO:0000313" key="2">
    <source>
        <dbReference type="EMBL" id="WQH08913.1"/>
    </source>
</evidence>
<evidence type="ECO:0008006" key="4">
    <source>
        <dbReference type="Google" id="ProtNLM"/>
    </source>
</evidence>
<keyword evidence="3" id="KW-1185">Reference proteome</keyword>
<dbReference type="RefSeq" id="WP_322527371.1">
    <property type="nucleotide sequence ID" value="NZ_CP140151.1"/>
</dbReference>
<feature type="compositionally biased region" description="Basic and acidic residues" evidence="1">
    <location>
        <begin position="72"/>
        <end position="82"/>
    </location>
</feature>
<sequence length="127" mass="14938">MEQTRLVLLQTLEEIGYRLEHVLTQSDQLVYHATSVGQASRDLKKALEAAERDRQRLEKLQTSNSELQQENRQLKAENEEIHQRQQQLEEELRKAEVQVELIKELFLNEGEALEKTPDREETQEKDA</sequence>
<reference evidence="2 3" key="1">
    <citation type="submission" date="2023-11" db="EMBL/GenBank/DDBJ databases">
        <title>MicrobeMod: A computational toolkit for identifying prokaryotic methylation and restriction-modification with nanopore sequencing.</title>
        <authorList>
            <person name="Crits-Christoph A."/>
            <person name="Kang S.C."/>
            <person name="Lee H."/>
            <person name="Ostrov N."/>
        </authorList>
    </citation>
    <scope>NUCLEOTIDE SEQUENCE [LARGE SCALE GENOMIC DNA]</scope>
    <source>
        <strain evidence="2 3">ATCC 43984</strain>
    </source>
</reference>
<organism evidence="2 3">
    <name type="scientific">Chromohalobacter canadensis</name>
    <dbReference type="NCBI Taxonomy" id="141389"/>
    <lineage>
        <taxon>Bacteria</taxon>
        <taxon>Pseudomonadati</taxon>
        <taxon>Pseudomonadota</taxon>
        <taxon>Gammaproteobacteria</taxon>
        <taxon>Oceanospirillales</taxon>
        <taxon>Halomonadaceae</taxon>
        <taxon>Chromohalobacter</taxon>
    </lineage>
</organism>
<protein>
    <recommendedName>
        <fullName evidence="4">Cell division protein ZapB</fullName>
    </recommendedName>
</protein>
<proteinExistence type="predicted"/>
<feature type="region of interest" description="Disordered" evidence="1">
    <location>
        <begin position="57"/>
        <end position="82"/>
    </location>
</feature>
<dbReference type="Proteomes" id="UP001321908">
    <property type="component" value="Chromosome"/>
</dbReference>
<feature type="compositionally biased region" description="Polar residues" evidence="1">
    <location>
        <begin position="60"/>
        <end position="71"/>
    </location>
</feature>